<dbReference type="PRINTS" id="PR00080">
    <property type="entry name" value="SDRFAMILY"/>
</dbReference>
<evidence type="ECO:0000313" key="4">
    <source>
        <dbReference type="EMBL" id="NBG95211.1"/>
    </source>
</evidence>
<evidence type="ECO:0000256" key="1">
    <source>
        <dbReference type="ARBA" id="ARBA00006484"/>
    </source>
</evidence>
<dbReference type="SUPFAM" id="SSF51735">
    <property type="entry name" value="NAD(P)-binding Rossmann-fold domains"/>
    <property type="match status" value="1"/>
</dbReference>
<dbReference type="EMBL" id="WXYQ01000004">
    <property type="protein sequence ID" value="NBG95211.1"/>
    <property type="molecule type" value="Genomic_DNA"/>
</dbReference>
<dbReference type="AlphaFoldDB" id="A0A845QAW3"/>
<dbReference type="OrthoDB" id="9796652at2"/>
<evidence type="ECO:0000313" key="5">
    <source>
        <dbReference type="Proteomes" id="UP000470384"/>
    </source>
</evidence>
<protein>
    <submittedName>
        <fullName evidence="4">SDR family NAD(P)-dependent oxidoreductase</fullName>
    </submittedName>
</protein>
<proteinExistence type="inferred from homology"/>
<comment type="caution">
    <text evidence="4">The sequence shown here is derived from an EMBL/GenBank/DDBJ whole genome shotgun (WGS) entry which is preliminary data.</text>
</comment>
<feature type="domain" description="Ketoreductase" evidence="3">
    <location>
        <begin position="17"/>
        <end position="188"/>
    </location>
</feature>
<evidence type="ECO:0000259" key="3">
    <source>
        <dbReference type="SMART" id="SM00822"/>
    </source>
</evidence>
<dbReference type="Gene3D" id="3.40.50.720">
    <property type="entry name" value="NAD(P)-binding Rossmann-like Domain"/>
    <property type="match status" value="1"/>
</dbReference>
<dbReference type="GO" id="GO:0030497">
    <property type="term" value="P:fatty acid elongation"/>
    <property type="evidence" value="ECO:0007669"/>
    <property type="project" value="TreeGrafter"/>
</dbReference>
<evidence type="ECO:0000256" key="2">
    <source>
        <dbReference type="RuleBase" id="RU000363"/>
    </source>
</evidence>
<dbReference type="PANTHER" id="PTHR42760:SF135">
    <property type="entry name" value="BLL7886 PROTEIN"/>
    <property type="match status" value="1"/>
</dbReference>
<sequence>MTDSIQPPQFSTDLTGRVALVTGTTSGLGRRFAQVLAQCGAKVVLTGRRVERLEEVKAEIEGLGGTAIALPLDMTDADAIKKVVADAEAEFGTVDILINNAGVPDAQRAHKMEVDLIDRVIDTNLRGPYILAAEVAKRLIAEKKPGRIINIASVAAYRYDGHGAALYSITKRAIARMSEALAVEWARYHINVNGIAPGAFMTEMLEGMLERMGDFSERFPRKRICTAEQMDSTLLFLLSPSSECVTGTVITVDDGQGAR</sequence>
<dbReference type="SMART" id="SM00822">
    <property type="entry name" value="PKS_KR"/>
    <property type="match status" value="1"/>
</dbReference>
<dbReference type="FunFam" id="3.40.50.720:FF:000084">
    <property type="entry name" value="Short-chain dehydrogenase reductase"/>
    <property type="match status" value="1"/>
</dbReference>
<dbReference type="InterPro" id="IPR002347">
    <property type="entry name" value="SDR_fam"/>
</dbReference>
<dbReference type="CDD" id="cd05233">
    <property type="entry name" value="SDR_c"/>
    <property type="match status" value="1"/>
</dbReference>
<dbReference type="PRINTS" id="PR00081">
    <property type="entry name" value="GDHRDH"/>
</dbReference>
<dbReference type="PROSITE" id="PS00061">
    <property type="entry name" value="ADH_SHORT"/>
    <property type="match status" value="1"/>
</dbReference>
<reference evidence="4 5" key="1">
    <citation type="journal article" date="2016" name="Int. J. Syst. Evol. Microbiol.">
        <title>Pyruvatibacter mobilis gen. nov., sp. nov., a marine bacterium from the culture broth of Picochlorum sp. 122.</title>
        <authorList>
            <person name="Wang G."/>
            <person name="Tang M."/>
            <person name="Wu H."/>
            <person name="Dai S."/>
            <person name="Li T."/>
            <person name="Chen C."/>
            <person name="He H."/>
            <person name="Fan J."/>
            <person name="Xiang W."/>
            <person name="Li X."/>
        </authorList>
    </citation>
    <scope>NUCLEOTIDE SEQUENCE [LARGE SCALE GENOMIC DNA]</scope>
    <source>
        <strain evidence="4 5">GYP-11</strain>
    </source>
</reference>
<comment type="similarity">
    <text evidence="1 2">Belongs to the short-chain dehydrogenases/reductases (SDR) family.</text>
</comment>
<dbReference type="InterPro" id="IPR057326">
    <property type="entry name" value="KR_dom"/>
</dbReference>
<dbReference type="Pfam" id="PF00106">
    <property type="entry name" value="adh_short"/>
    <property type="match status" value="1"/>
</dbReference>
<dbReference type="InterPro" id="IPR020904">
    <property type="entry name" value="Sc_DH/Rdtase_CS"/>
</dbReference>
<dbReference type="InterPro" id="IPR036291">
    <property type="entry name" value="NAD(P)-bd_dom_sf"/>
</dbReference>
<keyword evidence="5" id="KW-1185">Reference proteome</keyword>
<organism evidence="4 5">
    <name type="scientific">Pyruvatibacter mobilis</name>
    <dbReference type="NCBI Taxonomy" id="1712261"/>
    <lineage>
        <taxon>Bacteria</taxon>
        <taxon>Pseudomonadati</taxon>
        <taxon>Pseudomonadota</taxon>
        <taxon>Alphaproteobacteria</taxon>
        <taxon>Hyphomicrobiales</taxon>
        <taxon>Parvibaculaceae</taxon>
        <taxon>Pyruvatibacter</taxon>
    </lineage>
</organism>
<dbReference type="GeneID" id="300656128"/>
<dbReference type="RefSeq" id="WP_160587195.1">
    <property type="nucleotide sequence ID" value="NZ_BMHN01000001.1"/>
</dbReference>
<accession>A0A845QAW3</accession>
<dbReference type="GO" id="GO:0016616">
    <property type="term" value="F:oxidoreductase activity, acting on the CH-OH group of donors, NAD or NADP as acceptor"/>
    <property type="evidence" value="ECO:0007669"/>
    <property type="project" value="TreeGrafter"/>
</dbReference>
<dbReference type="Proteomes" id="UP000470384">
    <property type="component" value="Unassembled WGS sequence"/>
</dbReference>
<name>A0A845QAW3_9HYPH</name>
<dbReference type="PANTHER" id="PTHR42760">
    <property type="entry name" value="SHORT-CHAIN DEHYDROGENASES/REDUCTASES FAMILY MEMBER"/>
    <property type="match status" value="1"/>
</dbReference>
<gene>
    <name evidence="4" type="ORF">GTQ45_05650</name>
</gene>